<feature type="chain" id="PRO_5032722553" evidence="1">
    <location>
        <begin position="29"/>
        <end position="168"/>
    </location>
</feature>
<keyword evidence="3" id="KW-0946">Virion</keyword>
<sequence length="168" mass="18323">MITRRFSLIAVSAILGVASFAASMPVRAETQTFTWPVELTILEGCAISATPMNFGLITGQVNRPTTTAQISLLCNPNINYEISIDNGLNANGNTRRMRNPDNGRHLRYRIYSNAGLTQRWDNTANRRVSGNSGATGFISHTAYGEIRNANAGARTGAYYDTVTVTVEF</sequence>
<dbReference type="PANTHER" id="PTHR37089">
    <property type="entry name" value="PROTEIN U-RELATED"/>
    <property type="match status" value="1"/>
</dbReference>
<evidence type="ECO:0000259" key="2">
    <source>
        <dbReference type="Pfam" id="PF05229"/>
    </source>
</evidence>
<dbReference type="InterPro" id="IPR053167">
    <property type="entry name" value="Spore_coat_component"/>
</dbReference>
<dbReference type="EMBL" id="JABCRE010000003">
    <property type="protein sequence ID" value="NMW32648.1"/>
    <property type="molecule type" value="Genomic_DNA"/>
</dbReference>
<dbReference type="SMART" id="SM00972">
    <property type="entry name" value="SCPU"/>
    <property type="match status" value="1"/>
</dbReference>
<feature type="signal peptide" evidence="1">
    <location>
        <begin position="1"/>
        <end position="28"/>
    </location>
</feature>
<comment type="caution">
    <text evidence="3">The sequence shown here is derived from an EMBL/GenBank/DDBJ whole genome shotgun (WGS) entry which is preliminary data.</text>
</comment>
<reference evidence="3 4" key="1">
    <citation type="submission" date="2020-04" db="EMBL/GenBank/DDBJ databases">
        <authorList>
            <person name="Liu A."/>
        </authorList>
    </citation>
    <scope>NUCLEOTIDE SEQUENCE [LARGE SCALE GENOMIC DNA]</scope>
    <source>
        <strain evidence="3 4">RZ02</strain>
    </source>
</reference>
<name>A0A848QU82_9SPHN</name>
<dbReference type="InterPro" id="IPR007893">
    <property type="entry name" value="Spore_coat_U/FanG"/>
</dbReference>
<organism evidence="3 4">
    <name type="scientific">Pontixanthobacter rizhaonensis</name>
    <dbReference type="NCBI Taxonomy" id="2730337"/>
    <lineage>
        <taxon>Bacteria</taxon>
        <taxon>Pseudomonadati</taxon>
        <taxon>Pseudomonadota</taxon>
        <taxon>Alphaproteobacteria</taxon>
        <taxon>Sphingomonadales</taxon>
        <taxon>Erythrobacteraceae</taxon>
        <taxon>Pontixanthobacter</taxon>
    </lineage>
</organism>
<accession>A0A848QU82</accession>
<evidence type="ECO:0000256" key="1">
    <source>
        <dbReference type="SAM" id="SignalP"/>
    </source>
</evidence>
<dbReference type="Pfam" id="PF05229">
    <property type="entry name" value="SCPU"/>
    <property type="match status" value="1"/>
</dbReference>
<keyword evidence="3" id="KW-0167">Capsid protein</keyword>
<dbReference type="RefSeq" id="WP_170013407.1">
    <property type="nucleotide sequence ID" value="NZ_JABCRE010000003.1"/>
</dbReference>
<evidence type="ECO:0000313" key="4">
    <source>
        <dbReference type="Proteomes" id="UP000561181"/>
    </source>
</evidence>
<keyword evidence="4" id="KW-1185">Reference proteome</keyword>
<feature type="domain" description="Spore coat protein U/FanG" evidence="2">
    <location>
        <begin position="32"/>
        <end position="165"/>
    </location>
</feature>
<proteinExistence type="predicted"/>
<gene>
    <name evidence="3" type="ORF">HKD42_11295</name>
</gene>
<dbReference type="Proteomes" id="UP000561181">
    <property type="component" value="Unassembled WGS sequence"/>
</dbReference>
<protein>
    <submittedName>
        <fullName evidence="3">Spore coat protein U domain-containing protein</fullName>
    </submittedName>
</protein>
<dbReference type="AlphaFoldDB" id="A0A848QU82"/>
<evidence type="ECO:0000313" key="3">
    <source>
        <dbReference type="EMBL" id="NMW32648.1"/>
    </source>
</evidence>
<keyword evidence="1" id="KW-0732">Signal</keyword>